<dbReference type="InterPro" id="IPR024047">
    <property type="entry name" value="MM3350-like_sf"/>
</dbReference>
<accession>A0AAN9U763</accession>
<sequence>MANSPTHMPRQQGLARKQILYTYDFGDNWEHHLTITGRAEAKREFTCLDGSGHYVAEDAGGTKGWEELKAAYRAARPDEHQRERREWFEKTASNRDPAGLGGNRAAEWDREQVNRDLSTFLERFQRMADENEERMESMMNGPMAGMFPPGPRPAGWGR</sequence>
<dbReference type="AlphaFoldDB" id="A0AAN9U763"/>
<dbReference type="Proteomes" id="UP001320420">
    <property type="component" value="Unassembled WGS sequence"/>
</dbReference>
<organism evidence="3 4">
    <name type="scientific">Diatrype stigma</name>
    <dbReference type="NCBI Taxonomy" id="117547"/>
    <lineage>
        <taxon>Eukaryota</taxon>
        <taxon>Fungi</taxon>
        <taxon>Dikarya</taxon>
        <taxon>Ascomycota</taxon>
        <taxon>Pezizomycotina</taxon>
        <taxon>Sordariomycetes</taxon>
        <taxon>Xylariomycetidae</taxon>
        <taxon>Xylariales</taxon>
        <taxon>Diatrypaceae</taxon>
        <taxon>Diatrype</taxon>
    </lineage>
</organism>
<reference evidence="3 4" key="1">
    <citation type="submission" date="2024-02" db="EMBL/GenBank/DDBJ databases">
        <title>De novo assembly and annotation of 12 fungi associated with fruit tree decline syndrome in Ontario, Canada.</title>
        <authorList>
            <person name="Sulman M."/>
            <person name="Ellouze W."/>
            <person name="Ilyukhin E."/>
        </authorList>
    </citation>
    <scope>NUCLEOTIDE SEQUENCE [LARGE SCALE GENOMIC DNA]</scope>
    <source>
        <strain evidence="3 4">M11/M66-122</strain>
    </source>
</reference>
<feature type="domain" description="Plasmid pRiA4b Orf3-like" evidence="2">
    <location>
        <begin position="16"/>
        <end position="91"/>
    </location>
</feature>
<proteinExistence type="predicted"/>
<feature type="compositionally biased region" description="Basic and acidic residues" evidence="1">
    <location>
        <begin position="74"/>
        <end position="93"/>
    </location>
</feature>
<feature type="region of interest" description="Disordered" evidence="1">
    <location>
        <begin position="139"/>
        <end position="158"/>
    </location>
</feature>
<dbReference type="Pfam" id="PF07929">
    <property type="entry name" value="PRiA4_ORF3"/>
    <property type="match status" value="1"/>
</dbReference>
<dbReference type="Gene3D" id="3.10.290.30">
    <property type="entry name" value="MM3350-like"/>
    <property type="match status" value="1"/>
</dbReference>
<evidence type="ECO:0000313" key="3">
    <source>
        <dbReference type="EMBL" id="KAK7741904.1"/>
    </source>
</evidence>
<comment type="caution">
    <text evidence="3">The sequence shown here is derived from an EMBL/GenBank/DDBJ whole genome shotgun (WGS) entry which is preliminary data.</text>
</comment>
<keyword evidence="4" id="KW-1185">Reference proteome</keyword>
<evidence type="ECO:0000256" key="1">
    <source>
        <dbReference type="SAM" id="MobiDB-lite"/>
    </source>
</evidence>
<evidence type="ECO:0000259" key="2">
    <source>
        <dbReference type="Pfam" id="PF07929"/>
    </source>
</evidence>
<gene>
    <name evidence="3" type="ORF">SLS62_010881</name>
</gene>
<dbReference type="SUPFAM" id="SSF159941">
    <property type="entry name" value="MM3350-like"/>
    <property type="match status" value="1"/>
</dbReference>
<dbReference type="EMBL" id="JAKJXP020000153">
    <property type="protein sequence ID" value="KAK7741904.1"/>
    <property type="molecule type" value="Genomic_DNA"/>
</dbReference>
<evidence type="ECO:0000313" key="4">
    <source>
        <dbReference type="Proteomes" id="UP001320420"/>
    </source>
</evidence>
<protein>
    <recommendedName>
        <fullName evidence="2">Plasmid pRiA4b Orf3-like domain-containing protein</fullName>
    </recommendedName>
</protein>
<dbReference type="InterPro" id="IPR012912">
    <property type="entry name" value="Plasmid_pRiA4b_Orf3-like"/>
</dbReference>
<feature type="region of interest" description="Disordered" evidence="1">
    <location>
        <begin position="74"/>
        <end position="111"/>
    </location>
</feature>
<name>A0AAN9U763_9PEZI</name>